<dbReference type="Pfam" id="PF00501">
    <property type="entry name" value="AMP-binding"/>
    <property type="match status" value="1"/>
</dbReference>
<dbReference type="RefSeq" id="WP_218444711.1">
    <property type="nucleotide sequence ID" value="NZ_JAGSPA010000002.1"/>
</dbReference>
<accession>A0ABS6SE17</accession>
<evidence type="ECO:0000313" key="4">
    <source>
        <dbReference type="Proteomes" id="UP000722336"/>
    </source>
</evidence>
<reference evidence="3 4" key="1">
    <citation type="submission" date="2021-04" db="EMBL/GenBank/DDBJ databases">
        <authorList>
            <person name="Pira H."/>
            <person name="Risdian C."/>
            <person name="Wink J."/>
        </authorList>
    </citation>
    <scope>NUCLEOTIDE SEQUENCE [LARGE SCALE GENOMIC DNA]</scope>
    <source>
        <strain evidence="3 4">WHA3</strain>
    </source>
</reference>
<sequence>MGVFPAATLPQIEAMLCAENQPFEMEVVDIHGVPTRTWKHLHQNLADLAVHASGHGDALLHIYADERLSYENWFRAVAALAHELRDMGARPGDRVALAMRNLPEWSVCFFATVAIGAISVPVNAWWTGEELAFALKNSGSSFLIADDDRWQRTAPHRKSIPGLTQVILARGERTDGTVRALEDMIGGPPDYANLPERGLPDMALTPETRAAIMYTSGTTGKPKGAIISHRNLVTNILSSKWATARAFIRAGQPLPEPAPKVLLTVIPMFHATALSAMLMGVLDAGHSMVFMHKWDPVEAFKLIEREKVNAAGGVPTIAWQMLEHPDREKYDLSSLESVSYGGAPSAPELVRRIHEVFGSSPGNGWGMTETTATVTSHSGEDYLHRPESAGPPVPVADLRITDPDGNDLPVGTVGELWAKGPQVVEGYWERPEANRETFIDGWVRTGDLARVDEEGFLFIVDRAKDMLIRGGENIYSSEVENVLYDHPAVMDAAIVGIPHKTLGEEPGAVVALTKGKTAGEDELKAHVRAHLAAFKVPVRIIFHDEMLPRNANGKILKNDLKALFS</sequence>
<dbReference type="Pfam" id="PF13193">
    <property type="entry name" value="AMP-binding_C"/>
    <property type="match status" value="1"/>
</dbReference>
<keyword evidence="3" id="KW-0436">Ligase</keyword>
<evidence type="ECO:0000313" key="3">
    <source>
        <dbReference type="EMBL" id="MBV7256166.1"/>
    </source>
</evidence>
<comment type="caution">
    <text evidence="3">The sequence shown here is derived from an EMBL/GenBank/DDBJ whole genome shotgun (WGS) entry which is preliminary data.</text>
</comment>
<dbReference type="InterPro" id="IPR000873">
    <property type="entry name" value="AMP-dep_synth/lig_dom"/>
</dbReference>
<feature type="domain" description="AMP-dependent synthetase/ligase" evidence="1">
    <location>
        <begin position="51"/>
        <end position="428"/>
    </location>
</feature>
<organism evidence="3 4">
    <name type="scientific">Pacificimonas pallii</name>
    <dbReference type="NCBI Taxonomy" id="2827236"/>
    <lineage>
        <taxon>Bacteria</taxon>
        <taxon>Pseudomonadati</taxon>
        <taxon>Pseudomonadota</taxon>
        <taxon>Alphaproteobacteria</taxon>
        <taxon>Sphingomonadales</taxon>
        <taxon>Sphingosinicellaceae</taxon>
        <taxon>Pacificimonas</taxon>
    </lineage>
</organism>
<dbReference type="InterPro" id="IPR025110">
    <property type="entry name" value="AMP-bd_C"/>
</dbReference>
<dbReference type="PROSITE" id="PS00455">
    <property type="entry name" value="AMP_BINDING"/>
    <property type="match status" value="1"/>
</dbReference>
<dbReference type="PANTHER" id="PTHR43767">
    <property type="entry name" value="LONG-CHAIN-FATTY-ACID--COA LIGASE"/>
    <property type="match status" value="1"/>
</dbReference>
<dbReference type="EMBL" id="JAGSPA010000002">
    <property type="protein sequence ID" value="MBV7256166.1"/>
    <property type="molecule type" value="Genomic_DNA"/>
</dbReference>
<keyword evidence="4" id="KW-1185">Reference proteome</keyword>
<dbReference type="InterPro" id="IPR050237">
    <property type="entry name" value="ATP-dep_AMP-bd_enzyme"/>
</dbReference>
<evidence type="ECO:0000259" key="1">
    <source>
        <dbReference type="Pfam" id="PF00501"/>
    </source>
</evidence>
<dbReference type="InterPro" id="IPR020845">
    <property type="entry name" value="AMP-binding_CS"/>
</dbReference>
<protein>
    <submittedName>
        <fullName evidence="3">Acyl--CoA ligase</fullName>
    </submittedName>
</protein>
<name>A0ABS6SE17_9SPHN</name>
<proteinExistence type="predicted"/>
<gene>
    <name evidence="3" type="ORF">KCG44_05140</name>
</gene>
<feature type="domain" description="AMP-binding enzyme C-terminal" evidence="2">
    <location>
        <begin position="478"/>
        <end position="554"/>
    </location>
</feature>
<dbReference type="GO" id="GO:0016874">
    <property type="term" value="F:ligase activity"/>
    <property type="evidence" value="ECO:0007669"/>
    <property type="project" value="UniProtKB-KW"/>
</dbReference>
<evidence type="ECO:0000259" key="2">
    <source>
        <dbReference type="Pfam" id="PF13193"/>
    </source>
</evidence>
<dbReference type="PANTHER" id="PTHR43767:SF1">
    <property type="entry name" value="NONRIBOSOMAL PEPTIDE SYNTHASE PES1 (EUROFUNG)-RELATED"/>
    <property type="match status" value="1"/>
</dbReference>
<dbReference type="Proteomes" id="UP000722336">
    <property type="component" value="Unassembled WGS sequence"/>
</dbReference>